<sequence length="1080" mass="116841">MHFVGGEPDATLAMKTANELFTDKSDKSSGAKAPIQLIFHVRQTPLSPKTKSEIQHLGHSESIAVIDFPQPKWKLLGTSTPSFWANQLCLVGSLIDQLNKQQPEKVQPIPANINEVFFTSGPDSSPLPTDSNGQVLLVGTQPTSASAKDETTARILPTDEAGQYIYPVVNQDGQLLPTDSSGRYVDALGEPVRLDDYGRPIGEDRQLLPVNQQGQYVFNQPSQEGLLLPVRKAKPQVIGPDGIPMPTDTSGNYVDRDQQPIPTNAQGILIDAQSGEPLPTNSQGQVVVGGTGEEVGRTLPTDDTGRFIYPLVYKDTGKPVRTDESGRYVDVLGEPIATDDFGRPVDAGGQLLPTNRHGQYVYSQPDEPLKVKPTKTAKLQEATTKKVVVIGPDGVPQPTDYQGKWVDAEGRALPTNPQDASGLPIYPILNSDGQALPTDATGRHLDGLGEPIPLDELGHPLDKEDGQVLPTNSQGQYVYTSPPTKVPIVVIGPDGQPMPTDTSGRIVDKQGSPYPTNYDGLLLGPDGSPLPTNEDGQLLVTDGDQEDSKAVTLPTDDYGKLVYPIVHPNGHALPQDQSGRYVDPQSGEPIPIDDFGKPLDPEGKPLPTNRKGEYIYRSPKPAVIGMIGPDGLPLPTDTSGRMVDKQGSPYPTNPQGLLVGPDGSPLPTDSDGQVIVPSATTSAPYQEDGLPLPRNSEGRYLTAQGELIPIDDYGRPLDQEPGEEDRPIGNVLPTNELGQYVYKPKAQEVMVAGSEEELDQKEPTQAGVLPTDGGHEPVEVLGPDGQLLDRGLSTTGNPLSRIRNQSDHCFITGFIEVMLVFDTSNNVKILDYRLMKEAVKLFLSDHFDLRPNRVRVGLLKYGEDVDVPVALGDYDAESELMARIGETRRMKGDVVNLDKALRETTAEFLLSGAERAPKVVIIWKNGNATGDVRNAAEILRNELEAKVFVITVGGKHPEDLLLVGEENSDRIIQLKQWRGAEGAQLGGIADKICESIPQAKTEDTTVAWPIRKTTPTTKMTTTGTRSCSVIDYEVDMVITLDSSNFDAEQFSKIIEGVGTLVDESFDLAPDVVRIGFVVYR</sequence>
<keyword evidence="3" id="KW-1185">Reference proteome</keyword>
<evidence type="ECO:0000256" key="1">
    <source>
        <dbReference type="SAM" id="MobiDB-lite"/>
    </source>
</evidence>
<evidence type="ECO:0000259" key="2">
    <source>
        <dbReference type="PROSITE" id="PS50234"/>
    </source>
</evidence>
<dbReference type="Pfam" id="PF00092">
    <property type="entry name" value="VWA"/>
    <property type="match status" value="1"/>
</dbReference>
<organism evidence="3 4">
    <name type="scientific">Ditylenchus dipsaci</name>
    <dbReference type="NCBI Taxonomy" id="166011"/>
    <lineage>
        <taxon>Eukaryota</taxon>
        <taxon>Metazoa</taxon>
        <taxon>Ecdysozoa</taxon>
        <taxon>Nematoda</taxon>
        <taxon>Chromadorea</taxon>
        <taxon>Rhabditida</taxon>
        <taxon>Tylenchina</taxon>
        <taxon>Tylenchomorpha</taxon>
        <taxon>Sphaerularioidea</taxon>
        <taxon>Anguinidae</taxon>
        <taxon>Anguininae</taxon>
        <taxon>Ditylenchus</taxon>
    </lineage>
</organism>
<feature type="region of interest" description="Disordered" evidence="1">
    <location>
        <begin position="590"/>
        <end position="613"/>
    </location>
</feature>
<dbReference type="CDD" id="cd01450">
    <property type="entry name" value="vWFA_subfamily_ECM"/>
    <property type="match status" value="1"/>
</dbReference>
<dbReference type="Proteomes" id="UP000887574">
    <property type="component" value="Unplaced"/>
</dbReference>
<name>A0A915EPK2_9BILA</name>
<feature type="domain" description="VWFA" evidence="2">
    <location>
        <begin position="816"/>
        <end position="992"/>
    </location>
</feature>
<dbReference type="InterPro" id="IPR036465">
    <property type="entry name" value="vWFA_dom_sf"/>
</dbReference>
<dbReference type="AlphaFoldDB" id="A0A915EPK2"/>
<reference evidence="4" key="1">
    <citation type="submission" date="2022-11" db="UniProtKB">
        <authorList>
            <consortium name="WormBaseParasite"/>
        </authorList>
    </citation>
    <scope>IDENTIFICATION</scope>
</reference>
<protein>
    <submittedName>
        <fullName evidence="4">VWFA domain-containing protein</fullName>
    </submittedName>
</protein>
<dbReference type="PANTHER" id="PTHR31460:SF3">
    <property type="entry name" value="MESOCENTIN"/>
    <property type="match status" value="1"/>
</dbReference>
<dbReference type="InterPro" id="IPR053224">
    <property type="entry name" value="Sensory_adhesion_molecule"/>
</dbReference>
<feature type="compositionally biased region" description="Basic and acidic residues" evidence="1">
    <location>
        <begin position="594"/>
        <end position="603"/>
    </location>
</feature>
<dbReference type="InterPro" id="IPR002035">
    <property type="entry name" value="VWF_A"/>
</dbReference>
<feature type="region of interest" description="Disordered" evidence="1">
    <location>
        <begin position="492"/>
        <end position="512"/>
    </location>
</feature>
<evidence type="ECO:0000313" key="3">
    <source>
        <dbReference type="Proteomes" id="UP000887574"/>
    </source>
</evidence>
<dbReference type="SUPFAM" id="SSF53300">
    <property type="entry name" value="vWA-like"/>
    <property type="match status" value="1"/>
</dbReference>
<evidence type="ECO:0000313" key="4">
    <source>
        <dbReference type="WBParaSite" id="jg9037"/>
    </source>
</evidence>
<dbReference type="PROSITE" id="PS50234">
    <property type="entry name" value="VWFA"/>
    <property type="match status" value="1"/>
</dbReference>
<dbReference type="SMART" id="SM00327">
    <property type="entry name" value="VWA"/>
    <property type="match status" value="1"/>
</dbReference>
<dbReference type="PANTHER" id="PTHR31460">
    <property type="match status" value="1"/>
</dbReference>
<dbReference type="WBParaSite" id="jg9037">
    <property type="protein sequence ID" value="jg9037"/>
    <property type="gene ID" value="jg9037"/>
</dbReference>
<accession>A0A915EPK2</accession>
<dbReference type="Gene3D" id="3.40.50.410">
    <property type="entry name" value="von Willebrand factor, type A domain"/>
    <property type="match status" value="1"/>
</dbReference>
<proteinExistence type="predicted"/>